<proteinExistence type="predicted"/>
<accession>A0A1Y1XAZ8</accession>
<keyword evidence="1" id="KW-0812">Transmembrane</keyword>
<keyword evidence="1" id="KW-0472">Membrane</keyword>
<comment type="caution">
    <text evidence="2">The sequence shown here is derived from an EMBL/GenBank/DDBJ whole genome shotgun (WGS) entry which is preliminary data.</text>
</comment>
<feature type="transmembrane region" description="Helical" evidence="1">
    <location>
        <begin position="51"/>
        <end position="73"/>
    </location>
</feature>
<reference evidence="2 3" key="2">
    <citation type="submission" date="2016-08" db="EMBL/GenBank/DDBJ databases">
        <title>Pervasive Adenine N6-methylation of Active Genes in Fungi.</title>
        <authorList>
            <consortium name="DOE Joint Genome Institute"/>
            <person name="Mondo S.J."/>
            <person name="Dannebaum R.O."/>
            <person name="Kuo R.C."/>
            <person name="Labutti K."/>
            <person name="Haridas S."/>
            <person name="Kuo A."/>
            <person name="Salamov A."/>
            <person name="Ahrendt S.R."/>
            <person name="Lipzen A."/>
            <person name="Sullivan W."/>
            <person name="Andreopoulos W.B."/>
            <person name="Clum A."/>
            <person name="Lindquist E."/>
            <person name="Daum C."/>
            <person name="Ramamoorthy G.K."/>
            <person name="Gryganskyi A."/>
            <person name="Culley D."/>
            <person name="Magnuson J.K."/>
            <person name="James T.Y."/>
            <person name="O'Malley M.A."/>
            <person name="Stajich J.E."/>
            <person name="Spatafora J.W."/>
            <person name="Visel A."/>
            <person name="Grigoriev I.V."/>
        </authorList>
    </citation>
    <scope>NUCLEOTIDE SEQUENCE [LARGE SCALE GENOMIC DNA]</scope>
    <source>
        <strain evidence="2 3">S4</strain>
    </source>
</reference>
<name>A0A1Y1XAZ8_9FUNG</name>
<protein>
    <submittedName>
        <fullName evidence="2">Uncharacterized protein</fullName>
    </submittedName>
</protein>
<dbReference type="OrthoDB" id="10625335at2759"/>
<keyword evidence="1" id="KW-1133">Transmembrane helix</keyword>
<evidence type="ECO:0000256" key="1">
    <source>
        <dbReference type="SAM" id="Phobius"/>
    </source>
</evidence>
<feature type="transmembrane region" description="Helical" evidence="1">
    <location>
        <begin position="233"/>
        <end position="252"/>
    </location>
</feature>
<feature type="transmembrane region" description="Helical" evidence="1">
    <location>
        <begin position="198"/>
        <end position="221"/>
    </location>
</feature>
<reference evidence="2 3" key="1">
    <citation type="submission" date="2016-08" db="EMBL/GenBank/DDBJ databases">
        <title>A Parts List for Fungal Cellulosomes Revealed by Comparative Genomics.</title>
        <authorList>
            <consortium name="DOE Joint Genome Institute"/>
            <person name="Haitjema C.H."/>
            <person name="Gilmore S.P."/>
            <person name="Henske J.K."/>
            <person name="Solomon K.V."/>
            <person name="De Groot R."/>
            <person name="Kuo A."/>
            <person name="Mondo S.J."/>
            <person name="Salamov A.A."/>
            <person name="Labutti K."/>
            <person name="Zhao Z."/>
            <person name="Chiniquy J."/>
            <person name="Barry K."/>
            <person name="Brewer H.M."/>
            <person name="Purvine S.O."/>
            <person name="Wright A.T."/>
            <person name="Boxma B."/>
            <person name="Van Alen T."/>
            <person name="Hackstein J.H."/>
            <person name="Baker S.E."/>
            <person name="Grigoriev I.V."/>
            <person name="O'Malley M.A."/>
        </authorList>
    </citation>
    <scope>NUCLEOTIDE SEQUENCE [LARGE SCALE GENOMIC DNA]</scope>
    <source>
        <strain evidence="2 3">S4</strain>
    </source>
</reference>
<keyword evidence="3" id="KW-1185">Reference proteome</keyword>
<feature type="transmembrane region" description="Helical" evidence="1">
    <location>
        <begin position="79"/>
        <end position="101"/>
    </location>
</feature>
<feature type="transmembrane region" description="Helical" evidence="1">
    <location>
        <begin position="156"/>
        <end position="178"/>
    </location>
</feature>
<evidence type="ECO:0000313" key="2">
    <source>
        <dbReference type="EMBL" id="ORX82932.1"/>
    </source>
</evidence>
<dbReference type="Proteomes" id="UP000193944">
    <property type="component" value="Unassembled WGS sequence"/>
</dbReference>
<dbReference type="EMBL" id="MCFG01000084">
    <property type="protein sequence ID" value="ORX82932.1"/>
    <property type="molecule type" value="Genomic_DNA"/>
</dbReference>
<feature type="transmembrane region" description="Helical" evidence="1">
    <location>
        <begin position="264"/>
        <end position="281"/>
    </location>
</feature>
<evidence type="ECO:0000313" key="3">
    <source>
        <dbReference type="Proteomes" id="UP000193944"/>
    </source>
</evidence>
<gene>
    <name evidence="2" type="ORF">BCR32DRAFT_157413</name>
</gene>
<sequence length="291" mass="33969">MPKFEFPSDKLDITNERAHTFIEKCEEYVDSMDEILSIFDDYKSLNSSFRLTLFFSAGGLINIANSYFVQINYTKYPCFLMFFCTGISYPLLIIPCMGYILNYLKQCYYSNYAYDKIANDESAISSNFSEPTKSTTEKVTTHKLLNKFNFYISAKFITKILFTYLAIIIIYSVIIGFISKDYSIFPLEQGFCTLTVEYAPQLFLIFFFFLIFLPFSVYELCKLNDSINMKTSLMFTTIFMFISLLGYFIMSLLPSYNCSQTSRYWPSDTFVLLLCISYHYTQIATPQKLKN</sequence>
<dbReference type="AlphaFoldDB" id="A0A1Y1XAZ8"/>
<organism evidence="2 3">
    <name type="scientific">Anaeromyces robustus</name>
    <dbReference type="NCBI Taxonomy" id="1754192"/>
    <lineage>
        <taxon>Eukaryota</taxon>
        <taxon>Fungi</taxon>
        <taxon>Fungi incertae sedis</taxon>
        <taxon>Chytridiomycota</taxon>
        <taxon>Chytridiomycota incertae sedis</taxon>
        <taxon>Neocallimastigomycetes</taxon>
        <taxon>Neocallimastigales</taxon>
        <taxon>Neocallimastigaceae</taxon>
        <taxon>Anaeromyces</taxon>
    </lineage>
</organism>